<evidence type="ECO:0000313" key="2">
    <source>
        <dbReference type="Proteomes" id="UP000814140"/>
    </source>
</evidence>
<organism evidence="1 2">
    <name type="scientific">Artomyces pyxidatus</name>
    <dbReference type="NCBI Taxonomy" id="48021"/>
    <lineage>
        <taxon>Eukaryota</taxon>
        <taxon>Fungi</taxon>
        <taxon>Dikarya</taxon>
        <taxon>Basidiomycota</taxon>
        <taxon>Agaricomycotina</taxon>
        <taxon>Agaricomycetes</taxon>
        <taxon>Russulales</taxon>
        <taxon>Auriscalpiaceae</taxon>
        <taxon>Artomyces</taxon>
    </lineage>
</organism>
<accession>A0ACB8SUW9</accession>
<name>A0ACB8SUW9_9AGAM</name>
<proteinExistence type="predicted"/>
<dbReference type="Proteomes" id="UP000814140">
    <property type="component" value="Unassembled WGS sequence"/>
</dbReference>
<gene>
    <name evidence="1" type="ORF">BV25DRAFT_1040753</name>
</gene>
<evidence type="ECO:0000313" key="1">
    <source>
        <dbReference type="EMBL" id="KAI0059663.1"/>
    </source>
</evidence>
<reference evidence="1" key="1">
    <citation type="submission" date="2021-03" db="EMBL/GenBank/DDBJ databases">
        <authorList>
            <consortium name="DOE Joint Genome Institute"/>
            <person name="Ahrendt S."/>
            <person name="Looney B.P."/>
            <person name="Miyauchi S."/>
            <person name="Morin E."/>
            <person name="Drula E."/>
            <person name="Courty P.E."/>
            <person name="Chicoki N."/>
            <person name="Fauchery L."/>
            <person name="Kohler A."/>
            <person name="Kuo A."/>
            <person name="Labutti K."/>
            <person name="Pangilinan J."/>
            <person name="Lipzen A."/>
            <person name="Riley R."/>
            <person name="Andreopoulos W."/>
            <person name="He G."/>
            <person name="Johnson J."/>
            <person name="Barry K.W."/>
            <person name="Grigoriev I.V."/>
            <person name="Nagy L."/>
            <person name="Hibbett D."/>
            <person name="Henrissat B."/>
            <person name="Matheny P.B."/>
            <person name="Labbe J."/>
            <person name="Martin F."/>
        </authorList>
    </citation>
    <scope>NUCLEOTIDE SEQUENCE</scope>
    <source>
        <strain evidence="1">HHB10654</strain>
    </source>
</reference>
<sequence>MQSLMNSQSFTVLAARSAWLHPWLTILTVVGGAIVSSAFLVFPVLFVVVVRKLLRQASLRKIRGPPSVSLLSGNFTQMFNHGAAQFHKYLYDTYGRVYRITGFFGSSILVISDAHAAANILVKEHDAFGMDPGFRESNRLVWGPGLLATTGPS</sequence>
<comment type="caution">
    <text evidence="1">The sequence shown here is derived from an EMBL/GenBank/DDBJ whole genome shotgun (WGS) entry which is preliminary data.</text>
</comment>
<protein>
    <submittedName>
        <fullName evidence="1">Uncharacterized protein</fullName>
    </submittedName>
</protein>
<reference evidence="1" key="2">
    <citation type="journal article" date="2022" name="New Phytol.">
        <title>Evolutionary transition to the ectomycorrhizal habit in the genomes of a hyperdiverse lineage of mushroom-forming fungi.</title>
        <authorList>
            <person name="Looney B."/>
            <person name="Miyauchi S."/>
            <person name="Morin E."/>
            <person name="Drula E."/>
            <person name="Courty P.E."/>
            <person name="Kohler A."/>
            <person name="Kuo A."/>
            <person name="LaButti K."/>
            <person name="Pangilinan J."/>
            <person name="Lipzen A."/>
            <person name="Riley R."/>
            <person name="Andreopoulos W."/>
            <person name="He G."/>
            <person name="Johnson J."/>
            <person name="Nolan M."/>
            <person name="Tritt A."/>
            <person name="Barry K.W."/>
            <person name="Grigoriev I.V."/>
            <person name="Nagy L.G."/>
            <person name="Hibbett D."/>
            <person name="Henrissat B."/>
            <person name="Matheny P.B."/>
            <person name="Labbe J."/>
            <person name="Martin F.M."/>
        </authorList>
    </citation>
    <scope>NUCLEOTIDE SEQUENCE</scope>
    <source>
        <strain evidence="1">HHB10654</strain>
    </source>
</reference>
<dbReference type="EMBL" id="MU277224">
    <property type="protein sequence ID" value="KAI0059663.1"/>
    <property type="molecule type" value="Genomic_DNA"/>
</dbReference>
<keyword evidence="2" id="KW-1185">Reference proteome</keyword>